<evidence type="ECO:0000313" key="2">
    <source>
        <dbReference type="Proteomes" id="UP001633002"/>
    </source>
</evidence>
<proteinExistence type="predicted"/>
<evidence type="ECO:0008006" key="3">
    <source>
        <dbReference type="Google" id="ProtNLM"/>
    </source>
</evidence>
<sequence>MAPVRACSRYSASPIEVAFGQVNNVDEDDFEENVPEPMLVEQPSLLEAGENSARKRSLQQVVTLQAKCRVVKWMIDDEQVHEKKGLMSRCVLKFSEHFCGTVNANCMKATRWWDEREKFLNLQQDKETKLSVNHSQPGINRKVLLKAAPARGKRSSWVTWLYRELEEEFDHLRKAGVKFLPKLLRQLALELIETSNHPQFCSSYEEEGKLISVKVTDRWIQHFMANRNIVGPAQTGSSSAFKQELLSFSKGPRNSSTSWSNALSLLSIFIRRTLSSRARTKILSTALSLSILLLSRSQPHQDL</sequence>
<protein>
    <recommendedName>
        <fullName evidence="3">HTH CENPB-type domain-containing protein</fullName>
    </recommendedName>
</protein>
<dbReference type="Proteomes" id="UP001633002">
    <property type="component" value="Unassembled WGS sequence"/>
</dbReference>
<organism evidence="1 2">
    <name type="scientific">Riccia sorocarpa</name>
    <dbReference type="NCBI Taxonomy" id="122646"/>
    <lineage>
        <taxon>Eukaryota</taxon>
        <taxon>Viridiplantae</taxon>
        <taxon>Streptophyta</taxon>
        <taxon>Embryophyta</taxon>
        <taxon>Marchantiophyta</taxon>
        <taxon>Marchantiopsida</taxon>
        <taxon>Marchantiidae</taxon>
        <taxon>Marchantiales</taxon>
        <taxon>Ricciaceae</taxon>
        <taxon>Riccia</taxon>
    </lineage>
</organism>
<keyword evidence="2" id="KW-1185">Reference proteome</keyword>
<accession>A0ABD3IL35</accession>
<reference evidence="1 2" key="1">
    <citation type="submission" date="2024-09" db="EMBL/GenBank/DDBJ databases">
        <title>Chromosome-scale assembly of Riccia sorocarpa.</title>
        <authorList>
            <person name="Paukszto L."/>
        </authorList>
    </citation>
    <scope>NUCLEOTIDE SEQUENCE [LARGE SCALE GENOMIC DNA]</scope>
    <source>
        <strain evidence="1">LP-2024</strain>
        <tissue evidence="1">Aerial parts of the thallus</tissue>
    </source>
</reference>
<dbReference type="AlphaFoldDB" id="A0ABD3IL35"/>
<gene>
    <name evidence="1" type="ORF">R1sor_020251</name>
</gene>
<name>A0ABD3IL35_9MARC</name>
<comment type="caution">
    <text evidence="1">The sequence shown here is derived from an EMBL/GenBank/DDBJ whole genome shotgun (WGS) entry which is preliminary data.</text>
</comment>
<evidence type="ECO:0000313" key="1">
    <source>
        <dbReference type="EMBL" id="KAL3702229.1"/>
    </source>
</evidence>
<dbReference type="EMBL" id="JBJQOH010000001">
    <property type="protein sequence ID" value="KAL3702229.1"/>
    <property type="molecule type" value="Genomic_DNA"/>
</dbReference>